<evidence type="ECO:0000313" key="1">
    <source>
        <dbReference type="EMBL" id="MBU2951861.1"/>
    </source>
</evidence>
<proteinExistence type="predicted"/>
<name>A0ACC5UC10_9FLAO</name>
<accession>A0ACC5UC10</accession>
<gene>
    <name evidence="1" type="ORF">KO493_14270</name>
</gene>
<protein>
    <submittedName>
        <fullName evidence="1">Tetratricopeptide repeat protein</fullName>
    </submittedName>
</protein>
<dbReference type="Proteomes" id="UP001647509">
    <property type="component" value="Unassembled WGS sequence"/>
</dbReference>
<evidence type="ECO:0000313" key="2">
    <source>
        <dbReference type="Proteomes" id="UP001647509"/>
    </source>
</evidence>
<organism evidence="1 2">
    <name type="scientific">Pseudotamlana agarivorans</name>
    <dbReference type="NCBI Taxonomy" id="481183"/>
    <lineage>
        <taxon>Bacteria</taxon>
        <taxon>Pseudomonadati</taxon>
        <taxon>Bacteroidota</taxon>
        <taxon>Flavobacteriia</taxon>
        <taxon>Flavobacteriales</taxon>
        <taxon>Flavobacteriaceae</taxon>
        <taxon>Pseudotamlana</taxon>
    </lineage>
</organism>
<comment type="caution">
    <text evidence="1">The sequence shown here is derived from an EMBL/GenBank/DDBJ whole genome shotgun (WGS) entry which is preliminary data.</text>
</comment>
<dbReference type="EMBL" id="JAHKPD010000023">
    <property type="protein sequence ID" value="MBU2951861.1"/>
    <property type="molecule type" value="Genomic_DNA"/>
</dbReference>
<keyword evidence="2" id="KW-1185">Reference proteome</keyword>
<sequence>MSRFKFFGSFVILLVVFFSCKEDKYKDKINEKQYVHSNEASYIGSKTCVECHNNAYKKWQGSHHDLAMQVANDSSVLGDFNDKKVKIDGVSYHFFKGENKFLVHVTEIDKSEKEYEISYAFGFTPLQQYLVDFDNGRKQVLRVTWDSVENKWYHQYPGDTIVSNDWLHWTQGAQNWNTMCAECHSTNLQKNYNADTDAFHTTYDEINVTCESCHGPGSNHVKWASDKSGDYPDQIIKGKTQEEQLMLCAPCHARRAKLTPDLVPGIPFEDQYLIQKLSTNFYHGDGQIDDEDYVYASFLQSKMYMNGVKCTDCHDPHSMELKFDGNQLCLQCHVPAKYDTEKHHYHKKGTQSAQCINCHMTGKLYMGNDFRRDHSFRVPRPDQSVEHGTPNACTGCHTEQTDAWAASQIVEWYGEERLDHFSDALLLSTENGITASETAKLESFINDLSYPEIARATVIDNLPFIAQSQYNAFYTALDDEFPLVRYSAVQKFRPLSPEMRIEIASKMLHDPSKLVRIGVAQLLNDIDDQSLAQVDQKGLNKAKEEYKIMLSSSADFSNGRMQLGDYYMQKNDYSNAIEHYNMALKKDSLFTPVYSNLATAYSLVKDYDKALNTLETWSKIEPKTSRVHYLKALLFFEISKNEEAISELKTAIKLDPKDARSMYNLSTYYYQDDKDLASARQYINAALKVEPGNPNYEYLLALIYQKTGEADKAQRIMSKLQANQQQ</sequence>
<reference evidence="1" key="1">
    <citation type="submission" date="2021-05" db="EMBL/GenBank/DDBJ databases">
        <title>Draft genomes of bacteria isolated from model marine particles.</title>
        <authorList>
            <person name="Datta M.S."/>
            <person name="Schwartzman J.A."/>
            <person name="Enke T.N."/>
            <person name="Saavedra J."/>
            <person name="Cermak N."/>
            <person name="Cordero O.X."/>
        </authorList>
    </citation>
    <scope>NUCLEOTIDE SEQUENCE</scope>
    <source>
        <strain evidence="1">I2M19</strain>
    </source>
</reference>